<accession>A0A2W1KFW0</accession>
<dbReference type="OrthoDB" id="8565417at2"/>
<sequence>MSDESSKAQVLCGMCVYFPPNLPEGKYPPEDWLDLQKKSCSFDYVPGDADCLASRKTSCSLVDLENPRRGGANG</sequence>
<dbReference type="RefSeq" id="WP_012537280.1">
    <property type="nucleotide sequence ID" value="NZ_AP025160.1"/>
</dbReference>
<dbReference type="EMBL" id="QKQP01000005">
    <property type="protein sequence ID" value="PZD80634.1"/>
    <property type="molecule type" value="Genomic_DNA"/>
</dbReference>
<name>A0A2W1KFW0_ACIFR</name>
<dbReference type="AlphaFoldDB" id="A0A2W1KFW0"/>
<organism evidence="1 2">
    <name type="scientific">Acidithiobacillus ferrooxidans</name>
    <name type="common">Thiobacillus ferrooxidans</name>
    <dbReference type="NCBI Taxonomy" id="920"/>
    <lineage>
        <taxon>Bacteria</taxon>
        <taxon>Pseudomonadati</taxon>
        <taxon>Pseudomonadota</taxon>
        <taxon>Acidithiobacillia</taxon>
        <taxon>Acidithiobacillales</taxon>
        <taxon>Acidithiobacillaceae</taxon>
        <taxon>Acidithiobacillus</taxon>
    </lineage>
</organism>
<evidence type="ECO:0000313" key="2">
    <source>
        <dbReference type="Proteomes" id="UP000248886"/>
    </source>
</evidence>
<dbReference type="GeneID" id="65281644"/>
<protein>
    <submittedName>
        <fullName evidence="1">Uncharacterized protein</fullName>
    </submittedName>
</protein>
<comment type="caution">
    <text evidence="1">The sequence shown here is derived from an EMBL/GenBank/DDBJ whole genome shotgun (WGS) entry which is preliminary data.</text>
</comment>
<evidence type="ECO:0000313" key="1">
    <source>
        <dbReference type="EMBL" id="PZD80634.1"/>
    </source>
</evidence>
<gene>
    <name evidence="1" type="ORF">DN052_09310</name>
</gene>
<reference evidence="1 2" key="1">
    <citation type="submission" date="2018-06" db="EMBL/GenBank/DDBJ databases">
        <title>Draft sequence of Acidithiobacillus ferrooxidans CCM 4253.</title>
        <authorList>
            <person name="Moya-Beltran A."/>
            <person name="Castro M."/>
            <person name="Covarrubias P.C."/>
            <person name="Issotta F."/>
            <person name="Janiczek O."/>
            <person name="Mandl M."/>
            <person name="Kucera J."/>
            <person name="Quatrini R."/>
        </authorList>
    </citation>
    <scope>NUCLEOTIDE SEQUENCE [LARGE SCALE GENOMIC DNA]</scope>
    <source>
        <strain evidence="1 2">CCM 4253</strain>
    </source>
</reference>
<proteinExistence type="predicted"/>
<dbReference type="Proteomes" id="UP000248886">
    <property type="component" value="Unassembled WGS sequence"/>
</dbReference>